<evidence type="ECO:0008006" key="4">
    <source>
        <dbReference type="Google" id="ProtNLM"/>
    </source>
</evidence>
<protein>
    <recommendedName>
        <fullName evidence="4">F-box domain-containing protein</fullName>
    </recommendedName>
</protein>
<name>A0A371C6G7_YARLL</name>
<evidence type="ECO:0000256" key="1">
    <source>
        <dbReference type="SAM" id="MobiDB-lite"/>
    </source>
</evidence>
<accession>A0A371C6G7</accession>
<proteinExistence type="predicted"/>
<evidence type="ECO:0000313" key="3">
    <source>
        <dbReference type="Proteomes" id="UP000256601"/>
    </source>
</evidence>
<dbReference type="AlphaFoldDB" id="A0A371C6G7"/>
<feature type="compositionally biased region" description="Basic and acidic residues" evidence="1">
    <location>
        <begin position="63"/>
        <end position="75"/>
    </location>
</feature>
<gene>
    <name evidence="2" type="ORF">B0I71DRAFT_132015</name>
</gene>
<dbReference type="VEuPathDB" id="FungiDB:YALI0_A14256g"/>
<dbReference type="EMBL" id="KZ858994">
    <property type="protein sequence ID" value="RDW25762.1"/>
    <property type="molecule type" value="Genomic_DNA"/>
</dbReference>
<evidence type="ECO:0000313" key="2">
    <source>
        <dbReference type="EMBL" id="RDW25762.1"/>
    </source>
</evidence>
<feature type="region of interest" description="Disordered" evidence="1">
    <location>
        <begin position="51"/>
        <end position="77"/>
    </location>
</feature>
<sequence>MNSLPSEIVHLVVGHCPLEACVALGDTNTRFRGLTDPFLGEKVRKRCPFMLPRTGTPTMLQEPQKEPTQTEKQQKPTESWRLCARLVLARQKQHLITLSEEHQDPLVYSLKVGMKTLNYVLKTDLDACQGLIDTNNHVEGEEDMKKLCREILDHHQDSPVTVSRPNLSHVTFPEQGVHNFIHHPHPDFTFFSMLQPKGWFLYCAIDKNPLLPIFGPFAFSHPDSFRVFVYDGVVWVDFDGAVLPFVVDAEDNTVRFCKQKMIHGYPEQQGRAFVQGKGELSRYLCNMNGKRICDLESGVNYFLEMGTDRLFY</sequence>
<dbReference type="Proteomes" id="UP000256601">
    <property type="component" value="Unassembled WGS sequence"/>
</dbReference>
<reference evidence="2 3" key="1">
    <citation type="submission" date="2018-07" db="EMBL/GenBank/DDBJ databases">
        <title>Draft Genome Assemblies for Five Robust Yarrowia lipolytica Strains Exhibiting High Lipid Production and Pentose Sugar Utilization and Sugar Alcohol Secretion from Undetoxified Lignocellulosic Biomass Hydrolysates.</title>
        <authorList>
            <consortium name="DOE Joint Genome Institute"/>
            <person name="Walker C."/>
            <person name="Ryu S."/>
            <person name="Na H."/>
            <person name="Zane M."/>
            <person name="LaButti K."/>
            <person name="Lipzen A."/>
            <person name="Haridas S."/>
            <person name="Barry K."/>
            <person name="Grigoriev I.V."/>
            <person name="Quarterman J."/>
            <person name="Slininger P."/>
            <person name="Dien B."/>
            <person name="Trinh C.T."/>
        </authorList>
    </citation>
    <scope>NUCLEOTIDE SEQUENCE [LARGE SCALE GENOMIC DNA]</scope>
    <source>
        <strain evidence="2 3">YB392</strain>
    </source>
</reference>
<organism evidence="2 3">
    <name type="scientific">Yarrowia lipolytica</name>
    <name type="common">Candida lipolytica</name>
    <dbReference type="NCBI Taxonomy" id="4952"/>
    <lineage>
        <taxon>Eukaryota</taxon>
        <taxon>Fungi</taxon>
        <taxon>Dikarya</taxon>
        <taxon>Ascomycota</taxon>
        <taxon>Saccharomycotina</taxon>
        <taxon>Dipodascomycetes</taxon>
        <taxon>Dipodascales</taxon>
        <taxon>Dipodascales incertae sedis</taxon>
        <taxon>Yarrowia</taxon>
    </lineage>
</organism>
<dbReference type="VEuPathDB" id="FungiDB:YALI1_A14099g"/>